<feature type="compositionally biased region" description="Polar residues" evidence="5">
    <location>
        <begin position="412"/>
        <end position="421"/>
    </location>
</feature>
<feature type="region of interest" description="Disordered" evidence="5">
    <location>
        <begin position="400"/>
        <end position="421"/>
    </location>
</feature>
<keyword evidence="9" id="KW-1185">Reference proteome</keyword>
<evidence type="ECO:0000313" key="8">
    <source>
        <dbReference type="EMBL" id="NHA69563.1"/>
    </source>
</evidence>
<dbReference type="GO" id="GO:0022857">
    <property type="term" value="F:transmembrane transporter activity"/>
    <property type="evidence" value="ECO:0007669"/>
    <property type="project" value="InterPro"/>
</dbReference>
<feature type="transmembrane region" description="Helical" evidence="6">
    <location>
        <begin position="286"/>
        <end position="303"/>
    </location>
</feature>
<evidence type="ECO:0000256" key="1">
    <source>
        <dbReference type="ARBA" id="ARBA00004651"/>
    </source>
</evidence>
<dbReference type="RefSeq" id="WP_165566851.1">
    <property type="nucleotide sequence ID" value="NZ_SAYU02000065.1"/>
</dbReference>
<dbReference type="GO" id="GO:0005886">
    <property type="term" value="C:plasma membrane"/>
    <property type="evidence" value="ECO:0007669"/>
    <property type="project" value="UniProtKB-SubCell"/>
</dbReference>
<feature type="transmembrane region" description="Helical" evidence="6">
    <location>
        <begin position="79"/>
        <end position="99"/>
    </location>
</feature>
<dbReference type="InterPro" id="IPR036259">
    <property type="entry name" value="MFS_trans_sf"/>
</dbReference>
<proteinExistence type="predicted"/>
<organism evidence="8 9">
    <name type="scientific">Phycicoccus flavus</name>
    <dbReference type="NCBI Taxonomy" id="2502783"/>
    <lineage>
        <taxon>Bacteria</taxon>
        <taxon>Bacillati</taxon>
        <taxon>Actinomycetota</taxon>
        <taxon>Actinomycetes</taxon>
        <taxon>Micrococcales</taxon>
        <taxon>Intrasporangiaceae</taxon>
        <taxon>Phycicoccus</taxon>
    </lineage>
</organism>
<dbReference type="Pfam" id="PF07690">
    <property type="entry name" value="MFS_1"/>
    <property type="match status" value="1"/>
</dbReference>
<feature type="transmembrane region" description="Helical" evidence="6">
    <location>
        <begin position="105"/>
        <end position="128"/>
    </location>
</feature>
<feature type="transmembrane region" description="Helical" evidence="6">
    <location>
        <begin position="180"/>
        <end position="204"/>
    </location>
</feature>
<evidence type="ECO:0000313" key="9">
    <source>
        <dbReference type="Proteomes" id="UP000287866"/>
    </source>
</evidence>
<evidence type="ECO:0000256" key="4">
    <source>
        <dbReference type="ARBA" id="ARBA00023136"/>
    </source>
</evidence>
<feature type="transmembrane region" description="Helical" evidence="6">
    <location>
        <begin position="52"/>
        <end position="72"/>
    </location>
</feature>
<dbReference type="Proteomes" id="UP000287866">
    <property type="component" value="Unassembled WGS sequence"/>
</dbReference>
<evidence type="ECO:0000256" key="5">
    <source>
        <dbReference type="SAM" id="MobiDB-lite"/>
    </source>
</evidence>
<gene>
    <name evidence="8" type="ORF">EPD83_016090</name>
</gene>
<sequence>MSPVARYRRLLTIAGPRYVLVAFLGRLPLAMGQMGTLLLVAGATGSYGRGGAAAGGLAVAGAVGAPVAGALADRVGQRPVVLVQSLLGGTGLLVLVALTRGGAPFGAVLVAAVLAGLTMPQVGPLARVRWRPMTRAEGRHQPRLLETAFSYEGAADEASFVLGPALVGVVAVLVDPGAAVGLAGLLLLGFGSAFALHPTAALAHAHRPAAARGGRILSGAFAVLLGAQLLMGVVFGSVQAGTTALTTAAGQAGLAGVVHATLGVGSVLAGLAIAAVPERVGVPTRVLVAACGLAVLSAPLLVVGSVAGLFVVVLVLGLVVAPYMISVFVLGERAVHAARVGTAMTLLASVTGVGYAVGSGTAGLLADLHGHTGAFVVTVGAGVGAALLATAGRPLLRALPPGRGADGGQAPAGSTLSTSPG</sequence>
<comment type="subcellular location">
    <subcellularLocation>
        <location evidence="1">Cell membrane</location>
        <topology evidence="1">Multi-pass membrane protein</topology>
    </subcellularLocation>
</comment>
<accession>A0A8T6R7P6</accession>
<dbReference type="InterPro" id="IPR011701">
    <property type="entry name" value="MFS"/>
</dbReference>
<evidence type="ECO:0000259" key="7">
    <source>
        <dbReference type="PROSITE" id="PS50850"/>
    </source>
</evidence>
<feature type="transmembrane region" description="Helical" evidence="6">
    <location>
        <begin position="309"/>
        <end position="331"/>
    </location>
</feature>
<keyword evidence="3 6" id="KW-1133">Transmembrane helix</keyword>
<feature type="transmembrane region" description="Helical" evidence="6">
    <location>
        <begin position="372"/>
        <end position="391"/>
    </location>
</feature>
<reference evidence="8" key="1">
    <citation type="submission" date="2020-03" db="EMBL/GenBank/DDBJ databases">
        <title>Phycicoccus flavus sp. nov., a novel endophytic actinobacterium isolated from branch of Kandelia candel.</title>
        <authorList>
            <person name="Tuo L."/>
        </authorList>
    </citation>
    <scope>NUCLEOTIDE SEQUENCE</scope>
    <source>
        <strain evidence="8">CMS6Z-2</strain>
    </source>
</reference>
<dbReference type="PANTHER" id="PTHR23542">
    <property type="match status" value="1"/>
</dbReference>
<name>A0A8T6R7P6_9MICO</name>
<feature type="transmembrane region" description="Helical" evidence="6">
    <location>
        <begin position="252"/>
        <end position="274"/>
    </location>
</feature>
<keyword evidence="4 6" id="KW-0472">Membrane</keyword>
<dbReference type="PANTHER" id="PTHR23542:SF1">
    <property type="entry name" value="MAJOR FACILITATOR SUPERFAMILY (MFS) PROFILE DOMAIN-CONTAINING PROTEIN"/>
    <property type="match status" value="1"/>
</dbReference>
<feature type="transmembrane region" description="Helical" evidence="6">
    <location>
        <begin position="216"/>
        <end position="240"/>
    </location>
</feature>
<dbReference type="Gene3D" id="1.20.1250.20">
    <property type="entry name" value="MFS general substrate transporter like domains"/>
    <property type="match status" value="1"/>
</dbReference>
<feature type="transmembrane region" description="Helical" evidence="6">
    <location>
        <begin position="343"/>
        <end position="366"/>
    </location>
</feature>
<keyword evidence="2 6" id="KW-0812">Transmembrane</keyword>
<dbReference type="EMBL" id="SAYU02000065">
    <property type="protein sequence ID" value="NHA69563.1"/>
    <property type="molecule type" value="Genomic_DNA"/>
</dbReference>
<protein>
    <submittedName>
        <fullName evidence="8">MFS transporter</fullName>
    </submittedName>
</protein>
<comment type="caution">
    <text evidence="8">The sequence shown here is derived from an EMBL/GenBank/DDBJ whole genome shotgun (WGS) entry which is preliminary data.</text>
</comment>
<feature type="transmembrane region" description="Helical" evidence="6">
    <location>
        <begin position="149"/>
        <end position="174"/>
    </location>
</feature>
<dbReference type="InterPro" id="IPR020846">
    <property type="entry name" value="MFS_dom"/>
</dbReference>
<dbReference type="AlphaFoldDB" id="A0A8T6R7P6"/>
<evidence type="ECO:0000256" key="3">
    <source>
        <dbReference type="ARBA" id="ARBA00022989"/>
    </source>
</evidence>
<dbReference type="SUPFAM" id="SSF103473">
    <property type="entry name" value="MFS general substrate transporter"/>
    <property type="match status" value="1"/>
</dbReference>
<evidence type="ECO:0000256" key="6">
    <source>
        <dbReference type="SAM" id="Phobius"/>
    </source>
</evidence>
<dbReference type="PROSITE" id="PS50850">
    <property type="entry name" value="MFS"/>
    <property type="match status" value="1"/>
</dbReference>
<feature type="domain" description="Major facilitator superfamily (MFS) profile" evidence="7">
    <location>
        <begin position="220"/>
        <end position="421"/>
    </location>
</feature>
<feature type="transmembrane region" description="Helical" evidence="6">
    <location>
        <begin position="18"/>
        <end position="40"/>
    </location>
</feature>
<evidence type="ECO:0000256" key="2">
    <source>
        <dbReference type="ARBA" id="ARBA00022692"/>
    </source>
</evidence>